<dbReference type="InterPro" id="IPR023577">
    <property type="entry name" value="CYTH_domain"/>
</dbReference>
<reference evidence="2 3" key="1">
    <citation type="journal article" date="2014" name="Genome Announc.">
        <title>Draft Genome Sequence of Brevibacillus panacihumi Strain W25, a Halotolerant Hydrocarbon-Degrading Bacterium.</title>
        <authorList>
            <person name="Wang X."/>
            <person name="Jin D."/>
            <person name="Zhou L."/>
            <person name="Wu L."/>
            <person name="An W."/>
            <person name="Chen Y."/>
            <person name="Zhao L."/>
        </authorList>
    </citation>
    <scope>NUCLEOTIDE SEQUENCE [LARGE SCALE GENOMIC DNA]</scope>
    <source>
        <strain evidence="2 3">W25</strain>
    </source>
</reference>
<comment type="caution">
    <text evidence="2">The sequence shown here is derived from an EMBL/GenBank/DDBJ whole genome shotgun (WGS) entry which is preliminary data.</text>
</comment>
<name>V6M2Q9_9BACL</name>
<dbReference type="EMBL" id="AYJU01000018">
    <property type="protein sequence ID" value="EST52170.1"/>
    <property type="molecule type" value="Genomic_DNA"/>
</dbReference>
<gene>
    <name evidence="2" type="ORF">T458_24440</name>
</gene>
<dbReference type="Proteomes" id="UP000017973">
    <property type="component" value="Unassembled WGS sequence"/>
</dbReference>
<keyword evidence="3" id="KW-1185">Reference proteome</keyword>
<organism evidence="2 3">
    <name type="scientific">Brevibacillus panacihumi W25</name>
    <dbReference type="NCBI Taxonomy" id="1408254"/>
    <lineage>
        <taxon>Bacteria</taxon>
        <taxon>Bacillati</taxon>
        <taxon>Bacillota</taxon>
        <taxon>Bacilli</taxon>
        <taxon>Bacillales</taxon>
        <taxon>Paenibacillaceae</taxon>
        <taxon>Brevibacillus</taxon>
    </lineage>
</organism>
<dbReference type="SUPFAM" id="SSF55154">
    <property type="entry name" value="CYTH-like phosphatases"/>
    <property type="match status" value="1"/>
</dbReference>
<dbReference type="RefSeq" id="WP_023558672.1">
    <property type="nucleotide sequence ID" value="NZ_KI629786.1"/>
</dbReference>
<dbReference type="eggNOG" id="COG4116">
    <property type="taxonomic scope" value="Bacteria"/>
</dbReference>
<accession>V6M2Q9</accession>
<dbReference type="PANTHER" id="PTHR34948">
    <property type="entry name" value="OS08G0299200 PROTEIN"/>
    <property type="match status" value="1"/>
</dbReference>
<sequence>MEIVNEQEYKRLLNADDFNKLANYLDTKYEKETVIQTNYYFDTYNFCLQKKKVTLRIREKQGNFQICLKQKMEERSLTTSTEIKRNLSIEEAVYMLLNNRIPVDVVHCIAEKNVNPYKIRILGSLNTKRTNYVTDLGILSLDHSLYFGKHDYEIELETSESEFAENKLMKLLKKLEIDSESTVGNGKYSRFVKEFCINQ</sequence>
<dbReference type="InterPro" id="IPR033469">
    <property type="entry name" value="CYTH-like_dom_sf"/>
</dbReference>
<dbReference type="Gene3D" id="2.40.320.10">
    <property type="entry name" value="Hypothetical Protein Pfu-838710-001"/>
    <property type="match status" value="1"/>
</dbReference>
<evidence type="ECO:0000313" key="2">
    <source>
        <dbReference type="EMBL" id="EST52170.1"/>
    </source>
</evidence>
<evidence type="ECO:0000313" key="3">
    <source>
        <dbReference type="Proteomes" id="UP000017973"/>
    </source>
</evidence>
<proteinExistence type="predicted"/>
<dbReference type="STRING" id="1408254.T458_24440"/>
<dbReference type="Pfam" id="PF01928">
    <property type="entry name" value="CYTH"/>
    <property type="match status" value="1"/>
</dbReference>
<evidence type="ECO:0000259" key="1">
    <source>
        <dbReference type="PROSITE" id="PS51707"/>
    </source>
</evidence>
<dbReference type="PANTHER" id="PTHR34948:SF2">
    <property type="entry name" value="TRIPHOSPHATE TUNNEL METALLOENZYME 3"/>
    <property type="match status" value="1"/>
</dbReference>
<dbReference type="PIRSF" id="PIRSF012526">
    <property type="entry name" value="CYTH_UCP012526"/>
    <property type="match status" value="1"/>
</dbReference>
<dbReference type="SMART" id="SM01118">
    <property type="entry name" value="CYTH"/>
    <property type="match status" value="1"/>
</dbReference>
<dbReference type="AlphaFoldDB" id="V6M2Q9"/>
<dbReference type="HOGENOM" id="CLU_088898_1_0_9"/>
<dbReference type="PROSITE" id="PS51707">
    <property type="entry name" value="CYTH"/>
    <property type="match status" value="1"/>
</dbReference>
<feature type="domain" description="CYTH" evidence="1">
    <location>
        <begin position="4"/>
        <end position="194"/>
    </location>
</feature>
<dbReference type="InterPro" id="IPR009195">
    <property type="entry name" value="Uncharacterised_YjbK"/>
</dbReference>
<protein>
    <recommendedName>
        <fullName evidence="1">CYTH domain-containing protein</fullName>
    </recommendedName>
</protein>